<dbReference type="Proteomes" id="UP000315471">
    <property type="component" value="Unassembled WGS sequence"/>
</dbReference>
<name>A0A5C6E994_9BACT</name>
<accession>A0A5C6E994</accession>
<evidence type="ECO:0000313" key="2">
    <source>
        <dbReference type="Proteomes" id="UP000315471"/>
    </source>
</evidence>
<keyword evidence="2" id="KW-1185">Reference proteome</keyword>
<dbReference type="AlphaFoldDB" id="A0A5C6E994"/>
<sequence>MDRIAFDPVVYASGKAMSASGLKEMLRLQQSPSGSKNTLTFIDCGSATRPTASGLESLSG</sequence>
<protein>
    <submittedName>
        <fullName evidence="1">Uncharacterized protein</fullName>
    </submittedName>
</protein>
<reference evidence="1 2" key="1">
    <citation type="submission" date="2019-02" db="EMBL/GenBank/DDBJ databases">
        <title>Deep-cultivation of Planctomycetes and their phenomic and genomic characterization uncovers novel biology.</title>
        <authorList>
            <person name="Wiegand S."/>
            <person name="Jogler M."/>
            <person name="Boedeker C."/>
            <person name="Pinto D."/>
            <person name="Vollmers J."/>
            <person name="Rivas-Marin E."/>
            <person name="Kohn T."/>
            <person name="Peeters S.H."/>
            <person name="Heuer A."/>
            <person name="Rast P."/>
            <person name="Oberbeckmann S."/>
            <person name="Bunk B."/>
            <person name="Jeske O."/>
            <person name="Meyerdierks A."/>
            <person name="Storesund J.E."/>
            <person name="Kallscheuer N."/>
            <person name="Luecker S."/>
            <person name="Lage O.M."/>
            <person name="Pohl T."/>
            <person name="Merkel B.J."/>
            <person name="Hornburger P."/>
            <person name="Mueller R.-W."/>
            <person name="Bruemmer F."/>
            <person name="Labrenz M."/>
            <person name="Spormann A.M."/>
            <person name="Op Den Camp H."/>
            <person name="Overmann J."/>
            <person name="Amann R."/>
            <person name="Jetten M.S.M."/>
            <person name="Mascher T."/>
            <person name="Medema M.H."/>
            <person name="Devos D.P."/>
            <person name="Kaster A.-K."/>
            <person name="Ovreas L."/>
            <person name="Rohde M."/>
            <person name="Galperin M.Y."/>
            <person name="Jogler C."/>
        </authorList>
    </citation>
    <scope>NUCLEOTIDE SEQUENCE [LARGE SCALE GENOMIC DNA]</scope>
    <source>
        <strain evidence="1 2">Q31b</strain>
    </source>
</reference>
<comment type="caution">
    <text evidence="1">The sequence shown here is derived from an EMBL/GenBank/DDBJ whole genome shotgun (WGS) entry which is preliminary data.</text>
</comment>
<evidence type="ECO:0000313" key="1">
    <source>
        <dbReference type="EMBL" id="TWU44291.1"/>
    </source>
</evidence>
<dbReference type="EMBL" id="SJPY01000002">
    <property type="protein sequence ID" value="TWU44291.1"/>
    <property type="molecule type" value="Genomic_DNA"/>
</dbReference>
<gene>
    <name evidence="1" type="ORF">Q31b_18270</name>
</gene>
<proteinExistence type="predicted"/>
<organism evidence="1 2">
    <name type="scientific">Novipirellula aureliae</name>
    <dbReference type="NCBI Taxonomy" id="2527966"/>
    <lineage>
        <taxon>Bacteria</taxon>
        <taxon>Pseudomonadati</taxon>
        <taxon>Planctomycetota</taxon>
        <taxon>Planctomycetia</taxon>
        <taxon>Pirellulales</taxon>
        <taxon>Pirellulaceae</taxon>
        <taxon>Novipirellula</taxon>
    </lineage>
</organism>